<dbReference type="SUPFAM" id="SSF53067">
    <property type="entry name" value="Actin-like ATPase domain"/>
    <property type="match status" value="1"/>
</dbReference>
<proteinExistence type="inferred from homology"/>
<dbReference type="Gene3D" id="3.30.420.40">
    <property type="match status" value="2"/>
</dbReference>
<evidence type="ECO:0000256" key="1">
    <source>
        <dbReference type="ARBA" id="ARBA00006479"/>
    </source>
</evidence>
<dbReference type="AlphaFoldDB" id="A0A916T4W0"/>
<organism evidence="2 3">
    <name type="scientific">Gordonia jinhuaensis</name>
    <dbReference type="NCBI Taxonomy" id="1517702"/>
    <lineage>
        <taxon>Bacteria</taxon>
        <taxon>Bacillati</taxon>
        <taxon>Actinomycetota</taxon>
        <taxon>Actinomycetes</taxon>
        <taxon>Mycobacteriales</taxon>
        <taxon>Gordoniaceae</taxon>
        <taxon>Gordonia</taxon>
    </lineage>
</organism>
<gene>
    <name evidence="2" type="primary">xylR</name>
    <name evidence="2" type="ORF">GCM10011489_15710</name>
</gene>
<sequence>MLDTSPLVTGGQPARTTPVRLTRRVQEKLAPADTRRHHLSLVLQCLHDEGELSRADLARATGLTRVTISDLVTELLSDGLVAELGPKPGVRTGKPAILLGTVPNARLIVALDLSDDTALRGALIDLDGEVVARDSAELGHARGTDALELVAELAGRLVAASQRPILGVGVGTPGVVDDDGVVRQAPNLGWFDLPLAQRLTERLGIPTHVANDANIAALAECTFADGNADGLMLVAVGHGVGGGIVMDQTILGGPLMSAGEIGHIVVDPDGARCVCGNRGCLETVLAVPHLRAALTSADSSSLETTSVLTEVGTTLGAAIAPIVTTLGLTDVVLHGPTELLDGPLLEAVRACVAARSMPVVAEHLDVRMASLARDVVLTGAAAQVRYAQLGVV</sequence>
<keyword evidence="3" id="KW-1185">Reference proteome</keyword>
<accession>A0A916T4W0</accession>
<dbReference type="InterPro" id="IPR043129">
    <property type="entry name" value="ATPase_NBD"/>
</dbReference>
<evidence type="ECO:0000313" key="3">
    <source>
        <dbReference type="Proteomes" id="UP000621454"/>
    </source>
</evidence>
<dbReference type="InterPro" id="IPR036390">
    <property type="entry name" value="WH_DNA-bd_sf"/>
</dbReference>
<dbReference type="Pfam" id="PF13412">
    <property type="entry name" value="HTH_24"/>
    <property type="match status" value="1"/>
</dbReference>
<dbReference type="InterPro" id="IPR036388">
    <property type="entry name" value="WH-like_DNA-bd_sf"/>
</dbReference>
<protein>
    <submittedName>
        <fullName evidence="2">ROK family protein</fullName>
    </submittedName>
</protein>
<dbReference type="PROSITE" id="PS01125">
    <property type="entry name" value="ROK"/>
    <property type="match status" value="1"/>
</dbReference>
<comment type="caution">
    <text evidence="2">The sequence shown here is derived from an EMBL/GenBank/DDBJ whole genome shotgun (WGS) entry which is preliminary data.</text>
</comment>
<evidence type="ECO:0000313" key="2">
    <source>
        <dbReference type="EMBL" id="GGB28379.1"/>
    </source>
</evidence>
<dbReference type="RefSeq" id="WP_229742295.1">
    <property type="nucleotide sequence ID" value="NZ_BMGC01000008.1"/>
</dbReference>
<dbReference type="EMBL" id="BMGC01000008">
    <property type="protein sequence ID" value="GGB28379.1"/>
    <property type="molecule type" value="Genomic_DNA"/>
</dbReference>
<reference evidence="2" key="2">
    <citation type="submission" date="2020-09" db="EMBL/GenBank/DDBJ databases">
        <authorList>
            <person name="Sun Q."/>
            <person name="Zhou Y."/>
        </authorList>
    </citation>
    <scope>NUCLEOTIDE SEQUENCE</scope>
    <source>
        <strain evidence="2">CGMCC 1.12827</strain>
    </source>
</reference>
<dbReference type="InterPro" id="IPR000600">
    <property type="entry name" value="ROK"/>
</dbReference>
<dbReference type="Proteomes" id="UP000621454">
    <property type="component" value="Unassembled WGS sequence"/>
</dbReference>
<dbReference type="Pfam" id="PF00480">
    <property type="entry name" value="ROK"/>
    <property type="match status" value="1"/>
</dbReference>
<dbReference type="SUPFAM" id="SSF46785">
    <property type="entry name" value="Winged helix' DNA-binding domain"/>
    <property type="match status" value="1"/>
</dbReference>
<comment type="similarity">
    <text evidence="1">Belongs to the ROK (NagC/XylR) family.</text>
</comment>
<reference evidence="2" key="1">
    <citation type="journal article" date="2014" name="Int. J. Syst. Evol. Microbiol.">
        <title>Complete genome sequence of Corynebacterium casei LMG S-19264T (=DSM 44701T), isolated from a smear-ripened cheese.</title>
        <authorList>
            <consortium name="US DOE Joint Genome Institute (JGI-PGF)"/>
            <person name="Walter F."/>
            <person name="Albersmeier A."/>
            <person name="Kalinowski J."/>
            <person name="Ruckert C."/>
        </authorList>
    </citation>
    <scope>NUCLEOTIDE SEQUENCE</scope>
    <source>
        <strain evidence="2">CGMCC 1.12827</strain>
    </source>
</reference>
<dbReference type="PANTHER" id="PTHR18964">
    <property type="entry name" value="ROK (REPRESSOR, ORF, KINASE) FAMILY"/>
    <property type="match status" value="1"/>
</dbReference>
<dbReference type="Gene3D" id="1.10.10.10">
    <property type="entry name" value="Winged helix-like DNA-binding domain superfamily/Winged helix DNA-binding domain"/>
    <property type="match status" value="1"/>
</dbReference>
<name>A0A916T4W0_9ACTN</name>
<dbReference type="PANTHER" id="PTHR18964:SF149">
    <property type="entry name" value="BIFUNCTIONAL UDP-N-ACETYLGLUCOSAMINE 2-EPIMERASE_N-ACETYLMANNOSAMINE KINASE"/>
    <property type="match status" value="1"/>
</dbReference>
<dbReference type="InterPro" id="IPR049874">
    <property type="entry name" value="ROK_cs"/>
</dbReference>